<comment type="similarity">
    <text evidence="1">Belongs to the STK19 family.</text>
</comment>
<dbReference type="AlphaFoldDB" id="S0BE35"/>
<gene>
    <name evidence="3" type="ORF">TAPDE_001126</name>
</gene>
<evidence type="ECO:0000256" key="1">
    <source>
        <dbReference type="ARBA" id="ARBA00093458"/>
    </source>
</evidence>
<evidence type="ECO:0000313" key="4">
    <source>
        <dbReference type="Proteomes" id="UP000013776"/>
    </source>
</evidence>
<feature type="region of interest" description="Disordered" evidence="2">
    <location>
        <begin position="1"/>
        <end position="48"/>
    </location>
</feature>
<dbReference type="InterPro" id="IPR018865">
    <property type="entry name" value="STK19-like"/>
</dbReference>
<accession>S0BE35</accession>
<dbReference type="Proteomes" id="UP000013776">
    <property type="component" value="Unassembled WGS sequence"/>
</dbReference>
<protein>
    <submittedName>
        <fullName evidence="3">Uncharacterized protein</fullName>
    </submittedName>
</protein>
<dbReference type="OrthoDB" id="10261701at2759"/>
<evidence type="ECO:0000256" key="2">
    <source>
        <dbReference type="SAM" id="MobiDB-lite"/>
    </source>
</evidence>
<proteinExistence type="inferred from homology"/>
<dbReference type="GO" id="GO:0046579">
    <property type="term" value="P:positive regulation of Ras protein signal transduction"/>
    <property type="evidence" value="ECO:0007669"/>
    <property type="project" value="TreeGrafter"/>
</dbReference>
<dbReference type="PANTHER" id="PTHR15243">
    <property type="entry name" value="SERINE/THREONINE-PROTEIN KINASE 19"/>
    <property type="match status" value="1"/>
</dbReference>
<dbReference type="PANTHER" id="PTHR15243:SF0">
    <property type="entry name" value="SERINE_THREONINE-PROTEIN KINASE 19"/>
    <property type="match status" value="1"/>
</dbReference>
<dbReference type="EMBL" id="CAHR02000035">
    <property type="protein sequence ID" value="CCG81314.1"/>
    <property type="molecule type" value="Genomic_DNA"/>
</dbReference>
<sequence length="272" mass="30983">MSNLHVHGQVTPTSKVIRNPRTLKSPLKSAPKVPTTTRTRRPTTSRKTDFESQITGHQLSVEADFRGLDVLSAIDYLKRLQTDMPPRLSREKSVALLNRRRQMPTIVLAHQITSLFPNMPDLEKEIHFLVREGRLIQLPLQSGEPAYIRREDYKCPPVLLDTPVDDLSDSQFREFSHEGYLVRRNGTVVLSAPNIGTFLSGLRAARSFVLGYLAKSIALEKDIKARYELWKDGGLFQFENLMHDLVGSSRVEVLMLTVGRALRITRRGREDR</sequence>
<reference evidence="3 4" key="1">
    <citation type="journal article" date="2013" name="MBio">
        <title>Genome sequencing of the plant pathogen Taphrina deformans, the causal agent of peach leaf curl.</title>
        <authorList>
            <person name="Cisse O.H."/>
            <person name="Almeida J.M.G.C.F."/>
            <person name="Fonseca A."/>
            <person name="Kumar A.A."/>
            <person name="Salojaervi J."/>
            <person name="Overmyer K."/>
            <person name="Hauser P.M."/>
            <person name="Pagni M."/>
        </authorList>
    </citation>
    <scope>NUCLEOTIDE SEQUENCE [LARGE SCALE GENOMIC DNA]</scope>
    <source>
        <strain evidence="4">PYCC 5710 / ATCC 11124 / CBS 356.35 / IMI 108563 / JCM 9778 / NBRC 8474</strain>
    </source>
</reference>
<dbReference type="VEuPathDB" id="FungiDB:TAPDE_001126"/>
<organism evidence="3 4">
    <name type="scientific">Taphrina deformans (strain PYCC 5710 / ATCC 11124 / CBS 356.35 / IMI 108563 / JCM 9778 / NBRC 8474)</name>
    <name type="common">Peach leaf curl fungus</name>
    <name type="synonym">Lalaria deformans</name>
    <dbReference type="NCBI Taxonomy" id="1097556"/>
    <lineage>
        <taxon>Eukaryota</taxon>
        <taxon>Fungi</taxon>
        <taxon>Dikarya</taxon>
        <taxon>Ascomycota</taxon>
        <taxon>Taphrinomycotina</taxon>
        <taxon>Taphrinomycetes</taxon>
        <taxon>Taphrinales</taxon>
        <taxon>Taphrinaceae</taxon>
        <taxon>Taphrina</taxon>
    </lineage>
</organism>
<name>S0BE35_TAPDE</name>
<comment type="caution">
    <text evidence="3">The sequence shown here is derived from an EMBL/GenBank/DDBJ whole genome shotgun (WGS) entry which is preliminary data.</text>
</comment>
<keyword evidence="4" id="KW-1185">Reference proteome</keyword>
<evidence type="ECO:0000313" key="3">
    <source>
        <dbReference type="EMBL" id="CCG81314.1"/>
    </source>
</evidence>